<evidence type="ECO:0000259" key="1">
    <source>
        <dbReference type="Pfam" id="PF22953"/>
    </source>
</evidence>
<dbReference type="EMBL" id="JBHSKI010000059">
    <property type="protein sequence ID" value="MFC5175029.1"/>
    <property type="molecule type" value="Genomic_DNA"/>
</dbReference>
<dbReference type="RefSeq" id="WP_417814929.1">
    <property type="nucleotide sequence ID" value="NZ_JBHSKI010000059.1"/>
</dbReference>
<comment type="caution">
    <text evidence="2">The sequence shown here is derived from an EMBL/GenBank/DDBJ whole genome shotgun (WGS) entry which is preliminary data.</text>
</comment>
<sequence>MSLVLADVAGEPVASVDSLVLRPVSVEQVRSSDVLRDALFEVDWVEQALGGKGGEALAVRVVTGLDVVDAVPGVVAVSFAGSGSVSGGVVSRTHEVVGRALGLVQGWLADERFADACLVVMTSGAVFCESPDPVQAAVWGLVRTAQSENPGRFVLVDVEGADESVLSAVVASGEPQVAVRGGVVFVPRL</sequence>
<reference evidence="3" key="1">
    <citation type="journal article" date="2019" name="Int. J. Syst. Evol. Microbiol.">
        <title>The Global Catalogue of Microorganisms (GCM) 10K type strain sequencing project: providing services to taxonomists for standard genome sequencing and annotation.</title>
        <authorList>
            <consortium name="The Broad Institute Genomics Platform"/>
            <consortium name="The Broad Institute Genome Sequencing Center for Infectious Disease"/>
            <person name="Wu L."/>
            <person name="Ma J."/>
        </authorList>
    </citation>
    <scope>NUCLEOTIDE SEQUENCE [LARGE SCALE GENOMIC DNA]</scope>
    <source>
        <strain evidence="3">CGMCC 4.1721</strain>
    </source>
</reference>
<dbReference type="InterPro" id="IPR036291">
    <property type="entry name" value="NAD(P)-bd_dom_sf"/>
</dbReference>
<name>A0ABW0BCJ9_9ACTN</name>
<protein>
    <submittedName>
        <fullName evidence="2">Beta-ketoacyl synthase</fullName>
    </submittedName>
</protein>
<dbReference type="Gene3D" id="3.40.50.11460">
    <property type="match status" value="1"/>
</dbReference>
<accession>A0ABW0BCJ9</accession>
<proteinExistence type="predicted"/>
<evidence type="ECO:0000313" key="2">
    <source>
        <dbReference type="EMBL" id="MFC5175029.1"/>
    </source>
</evidence>
<evidence type="ECO:0000313" key="3">
    <source>
        <dbReference type="Proteomes" id="UP001596208"/>
    </source>
</evidence>
<dbReference type="Pfam" id="PF22953">
    <property type="entry name" value="SpnB_Rossmann"/>
    <property type="match status" value="1"/>
</dbReference>
<feature type="domain" description="Polyketide synthase extender module SpnB-like Rossmann fold" evidence="1">
    <location>
        <begin position="85"/>
        <end position="189"/>
    </location>
</feature>
<gene>
    <name evidence="2" type="ORF">ACFPRK_31355</name>
</gene>
<dbReference type="Proteomes" id="UP001596208">
    <property type="component" value="Unassembled WGS sequence"/>
</dbReference>
<dbReference type="SUPFAM" id="SSF51735">
    <property type="entry name" value="NAD(P)-binding Rossmann-fold domains"/>
    <property type="match status" value="1"/>
</dbReference>
<organism evidence="2 3">
    <name type="scientific">Streptomyces mutomycini</name>
    <dbReference type="NCBI Taxonomy" id="284036"/>
    <lineage>
        <taxon>Bacteria</taxon>
        <taxon>Bacillati</taxon>
        <taxon>Actinomycetota</taxon>
        <taxon>Actinomycetes</taxon>
        <taxon>Kitasatosporales</taxon>
        <taxon>Streptomycetaceae</taxon>
        <taxon>Streptomyces</taxon>
    </lineage>
</organism>
<feature type="non-terminal residue" evidence="2">
    <location>
        <position position="189"/>
    </location>
</feature>
<dbReference type="InterPro" id="IPR055123">
    <property type="entry name" value="SpnB-like_Rossmann"/>
</dbReference>
<keyword evidence="3" id="KW-1185">Reference proteome</keyword>